<gene>
    <name evidence="13" type="primary">yajC</name>
    <name evidence="14" type="ORF">C1Y38_06140</name>
    <name evidence="13" type="ORF">GC247_00415</name>
    <name evidence="15" type="ORF">HCY95_00554</name>
    <name evidence="12" type="ORF">LACFE_CDS1379</name>
</gene>
<evidence type="ECO:0000256" key="10">
    <source>
        <dbReference type="SAM" id="MobiDB-lite"/>
    </source>
</evidence>
<evidence type="ECO:0000313" key="12">
    <source>
        <dbReference type="EMBL" id="AOR74830.1"/>
    </source>
</evidence>
<proteinExistence type="inferred from homology"/>
<keyword evidence="5 11" id="KW-0812">Transmembrane</keyword>
<dbReference type="EMBL" id="POTQ01000011">
    <property type="protein sequence ID" value="PNV57826.1"/>
    <property type="molecule type" value="Genomic_DNA"/>
</dbReference>
<keyword evidence="7 11" id="KW-1133">Transmembrane helix</keyword>
<evidence type="ECO:0000256" key="11">
    <source>
        <dbReference type="SAM" id="Phobius"/>
    </source>
</evidence>
<dbReference type="SMART" id="SM01323">
    <property type="entry name" value="YajC"/>
    <property type="match status" value="1"/>
</dbReference>
<dbReference type="EMBL" id="CP050919">
    <property type="protein sequence ID" value="QIX58140.1"/>
    <property type="molecule type" value="Genomic_DNA"/>
</dbReference>
<dbReference type="Proteomes" id="UP000236514">
    <property type="component" value="Unassembled WGS sequence"/>
</dbReference>
<reference evidence="13 18" key="3">
    <citation type="submission" date="2019-10" db="EMBL/GenBank/DDBJ databases">
        <title>Genome Sequencing and assembly of Lactobacillus fermentum I2, a lactic acid bacteria.</title>
        <authorList>
            <person name="Lopes L.S."/>
            <person name="Persinoti G.F."/>
            <person name="Riano-Pachon D.M."/>
            <person name="Labate C.A."/>
        </authorList>
    </citation>
    <scope>NUCLEOTIDE SEQUENCE [LARGE SCALE GENOMIC DNA]</scope>
    <source>
        <strain evidence="13 18">I2</strain>
    </source>
</reference>
<dbReference type="Proteomes" id="UP000094714">
    <property type="component" value="Chromosome"/>
</dbReference>
<dbReference type="Proteomes" id="UP000466799">
    <property type="component" value="Unassembled WGS sequence"/>
</dbReference>
<dbReference type="InterPro" id="IPR003849">
    <property type="entry name" value="Preprotein_translocase_YajC"/>
</dbReference>
<evidence type="ECO:0000313" key="14">
    <source>
        <dbReference type="EMBL" id="PNV57826.1"/>
    </source>
</evidence>
<feature type="compositionally biased region" description="Low complexity" evidence="10">
    <location>
        <begin position="90"/>
        <end position="126"/>
    </location>
</feature>
<evidence type="ECO:0000256" key="8">
    <source>
        <dbReference type="ARBA" id="ARBA00023010"/>
    </source>
</evidence>
<feature type="region of interest" description="Disordered" evidence="10">
    <location>
        <begin position="90"/>
        <end position="140"/>
    </location>
</feature>
<comment type="similarity">
    <text evidence="2">Belongs to the YajC family.</text>
</comment>
<dbReference type="EMBL" id="WHJL01000002">
    <property type="protein sequence ID" value="MPQ34419.1"/>
    <property type="molecule type" value="Genomic_DNA"/>
</dbReference>
<evidence type="ECO:0000313" key="18">
    <source>
        <dbReference type="Proteomes" id="UP000466799"/>
    </source>
</evidence>
<evidence type="ECO:0000256" key="1">
    <source>
        <dbReference type="ARBA" id="ARBA00004162"/>
    </source>
</evidence>
<evidence type="ECO:0000256" key="3">
    <source>
        <dbReference type="ARBA" id="ARBA00022448"/>
    </source>
</evidence>
<feature type="transmembrane region" description="Helical" evidence="11">
    <location>
        <begin position="6"/>
        <end position="23"/>
    </location>
</feature>
<keyword evidence="6" id="KW-0653">Protein transport</keyword>
<evidence type="ECO:0000313" key="19">
    <source>
        <dbReference type="Proteomes" id="UP000503169"/>
    </source>
</evidence>
<evidence type="ECO:0000313" key="15">
    <source>
        <dbReference type="EMBL" id="QIX58140.1"/>
    </source>
</evidence>
<evidence type="ECO:0000313" key="17">
    <source>
        <dbReference type="Proteomes" id="UP000236514"/>
    </source>
</evidence>
<dbReference type="AlphaFoldDB" id="A0A1D7ZYA9"/>
<keyword evidence="4" id="KW-1003">Cell membrane</keyword>
<accession>A0A1D7ZYA9</accession>
<evidence type="ECO:0000256" key="9">
    <source>
        <dbReference type="ARBA" id="ARBA00023136"/>
    </source>
</evidence>
<reference evidence="12 16" key="1">
    <citation type="submission" date="2016-09" db="EMBL/GenBank/DDBJ databases">
        <title>Genome Sequence of the Lactobacillus fermentum strain NCC2970 (CNCM I-5068).</title>
        <authorList>
            <person name="Barretto C."/>
            <person name="Ngom-Bru C."/>
            <person name="Genevaz A."/>
            <person name="Fournier C."/>
            <person name="Moine D."/>
            <person name="Kassam M."/>
            <person name="Iltis A."/>
            <person name="Sagory-Zalkind P."/>
            <person name="Faucherand G."/>
            <person name="Descombes P."/>
            <person name="Duboux S."/>
        </authorList>
    </citation>
    <scope>NUCLEOTIDE SEQUENCE [LARGE SCALE GENOMIC DNA]</scope>
    <source>
        <strain evidence="12 16">NCC2970</strain>
    </source>
</reference>
<evidence type="ECO:0000256" key="7">
    <source>
        <dbReference type="ARBA" id="ARBA00022989"/>
    </source>
</evidence>
<organism evidence="12 16">
    <name type="scientific">Limosilactobacillus fermentum</name>
    <name type="common">Lactobacillus fermentum</name>
    <dbReference type="NCBI Taxonomy" id="1613"/>
    <lineage>
        <taxon>Bacteria</taxon>
        <taxon>Bacillati</taxon>
        <taxon>Bacillota</taxon>
        <taxon>Bacilli</taxon>
        <taxon>Lactobacillales</taxon>
        <taxon>Lactobacillaceae</taxon>
        <taxon>Limosilactobacillus</taxon>
    </lineage>
</organism>
<evidence type="ECO:0000256" key="2">
    <source>
        <dbReference type="ARBA" id="ARBA00006742"/>
    </source>
</evidence>
<dbReference type="GO" id="GO:0015031">
    <property type="term" value="P:protein transport"/>
    <property type="evidence" value="ECO:0007669"/>
    <property type="project" value="UniProtKB-KW"/>
</dbReference>
<evidence type="ECO:0000256" key="6">
    <source>
        <dbReference type="ARBA" id="ARBA00022927"/>
    </source>
</evidence>
<dbReference type="PANTHER" id="PTHR33909:SF1">
    <property type="entry name" value="SEC TRANSLOCON ACCESSORY COMPLEX SUBUNIT YAJC"/>
    <property type="match status" value="1"/>
</dbReference>
<name>A0A1D7ZYA9_LIMFE</name>
<comment type="subcellular location">
    <subcellularLocation>
        <location evidence="1">Cell membrane</location>
        <topology evidence="1">Single-pass membrane protein</topology>
    </subcellularLocation>
</comment>
<evidence type="ECO:0000313" key="13">
    <source>
        <dbReference type="EMBL" id="MPQ34419.1"/>
    </source>
</evidence>
<reference evidence="14 17" key="2">
    <citation type="submission" date="2018-01" db="EMBL/GenBank/DDBJ databases">
        <title>Draft genome sequence of the feruloyl esterase-producing strain Lactobacillus fermentum CRL 1446, isolated from artisanal goat milk cheese.</title>
        <authorList>
            <person name="Abeijon Mukdsi M.C."/>
            <person name="Saavedra L."/>
            <person name="Gauffin Cano M.P."/>
            <person name="Hebert E.M."/>
            <person name="Medina R.B."/>
        </authorList>
    </citation>
    <scope>NUCLEOTIDE SEQUENCE [LARGE SCALE GENOMIC DNA]</scope>
    <source>
        <strain evidence="14 17">CRL 1446</strain>
    </source>
</reference>
<dbReference type="Pfam" id="PF02699">
    <property type="entry name" value="YajC"/>
    <property type="match status" value="1"/>
</dbReference>
<dbReference type="EMBL" id="CP017151">
    <property type="protein sequence ID" value="AOR74830.1"/>
    <property type="molecule type" value="Genomic_DNA"/>
</dbReference>
<dbReference type="PRINTS" id="PR01853">
    <property type="entry name" value="YAJCTRNLCASE"/>
</dbReference>
<dbReference type="PATRIC" id="fig|1613.112.peg.1444"/>
<dbReference type="GO" id="GO:0005886">
    <property type="term" value="C:plasma membrane"/>
    <property type="evidence" value="ECO:0007669"/>
    <property type="project" value="UniProtKB-SubCell"/>
</dbReference>
<evidence type="ECO:0000256" key="5">
    <source>
        <dbReference type="ARBA" id="ARBA00022692"/>
    </source>
</evidence>
<dbReference type="Proteomes" id="UP000503169">
    <property type="component" value="Chromosome"/>
</dbReference>
<dbReference type="PANTHER" id="PTHR33909">
    <property type="entry name" value="SEC TRANSLOCON ACCESSORY COMPLEX SUBUNIT YAJC"/>
    <property type="match status" value="1"/>
</dbReference>
<protein>
    <submittedName>
        <fullName evidence="13">Preprotein translocase subunit YajC</fullName>
    </submittedName>
</protein>
<keyword evidence="9 11" id="KW-0472">Membrane</keyword>
<evidence type="ECO:0000313" key="16">
    <source>
        <dbReference type="Proteomes" id="UP000094714"/>
    </source>
</evidence>
<sequence length="140" mass="15087">MNANMSSIILIVLMIAFMYFFMIRPQQRQRKEHQAMVNQLKPGDAVVTIGRLHGMVHEVNTAEQTVTIDCEGIYLTFDLSAVAKVNRATPAPAAATTVTEAPVESASANKEAAAQAEEEQAPASAATDADDEKPAEQAEK</sequence>
<dbReference type="OrthoDB" id="9800132at2"/>
<evidence type="ECO:0000256" key="4">
    <source>
        <dbReference type="ARBA" id="ARBA00022475"/>
    </source>
</evidence>
<keyword evidence="3" id="KW-0813">Transport</keyword>
<dbReference type="NCBIfam" id="TIGR00739">
    <property type="entry name" value="yajC"/>
    <property type="match status" value="1"/>
</dbReference>
<keyword evidence="8" id="KW-0811">Translocation</keyword>
<reference evidence="15 19" key="4">
    <citation type="submission" date="2020-04" db="EMBL/GenBank/DDBJ databases">
        <title>Novel strain L. Fermentum HFD1 producer antibacterial peptides.</title>
        <authorList>
            <person name="Ozhegov G.D."/>
            <person name="Pavlova A.S."/>
            <person name="Zhuravleva D.E."/>
            <person name="Gogoleva N.V."/>
            <person name="Shagimardanova E.I."/>
            <person name="Markelova M.I."/>
            <person name="Yarullina D.R."/>
            <person name="Kayumov A.R."/>
        </authorList>
    </citation>
    <scope>NUCLEOTIDE SEQUENCE [LARGE SCALE GENOMIC DNA]</scope>
    <source>
        <strain evidence="15 19">HFD1</strain>
    </source>
</reference>